<proteinExistence type="predicted"/>
<evidence type="ECO:0008006" key="7">
    <source>
        <dbReference type="Google" id="ProtNLM"/>
    </source>
</evidence>
<reference evidence="3 5" key="1">
    <citation type="journal article" date="2016" name="Gut Pathog.">
        <title>Whole genome sequencing of "Faecalibaculum rodentium" ALO17, isolated from C57BL/6J laboratory mouse feces.</title>
        <authorList>
            <person name="Lim S."/>
            <person name="Chang D.H."/>
            <person name="Ahn S."/>
            <person name="Kim B.C."/>
        </authorList>
    </citation>
    <scope>NUCLEOTIDE SEQUENCE [LARGE SCALE GENOMIC DNA]</scope>
    <source>
        <strain evidence="3 5">Alo17</strain>
    </source>
</reference>
<evidence type="ECO:0000256" key="2">
    <source>
        <dbReference type="SAM" id="Phobius"/>
    </source>
</evidence>
<sequence length="107" mass="12193">MSGLLMIFMIFLFLMVFLPAMMYLLPVFLIIWLVSALVNSFRPRRQTGMGSGMGGNGRTFYYYRSSNPGQGGAMNRNPEIEKRAARPDSIDAEYTEVEVRDDTRDPQ</sequence>
<evidence type="ECO:0000313" key="5">
    <source>
        <dbReference type="Proteomes" id="UP000069771"/>
    </source>
</evidence>
<dbReference type="STRING" id="1702221.AALO17_22770"/>
<evidence type="ECO:0000313" key="6">
    <source>
        <dbReference type="Proteomes" id="UP000186758"/>
    </source>
</evidence>
<dbReference type="EMBL" id="CP011391">
    <property type="protein sequence ID" value="AMK55411.1"/>
    <property type="molecule type" value="Genomic_DNA"/>
</dbReference>
<gene>
    <name evidence="3" type="ORF">AALO17_22770</name>
    <name evidence="4" type="ORF">BO223_07800</name>
</gene>
<protein>
    <recommendedName>
        <fullName evidence="7">DUF4834 family protein</fullName>
    </recommendedName>
</protein>
<dbReference type="EMBL" id="MPJZ01000063">
    <property type="protein sequence ID" value="OLU44575.1"/>
    <property type="molecule type" value="Genomic_DNA"/>
</dbReference>
<organism evidence="3 5">
    <name type="scientific">Faecalibaculum rodentium</name>
    <dbReference type="NCBI Taxonomy" id="1702221"/>
    <lineage>
        <taxon>Bacteria</taxon>
        <taxon>Bacillati</taxon>
        <taxon>Bacillota</taxon>
        <taxon>Erysipelotrichia</taxon>
        <taxon>Erysipelotrichales</taxon>
        <taxon>Erysipelotrichaceae</taxon>
        <taxon>Faecalibaculum</taxon>
    </lineage>
</organism>
<keyword evidence="5" id="KW-1185">Reference proteome</keyword>
<evidence type="ECO:0000256" key="1">
    <source>
        <dbReference type="SAM" id="MobiDB-lite"/>
    </source>
</evidence>
<dbReference type="Proteomes" id="UP000069771">
    <property type="component" value="Chromosome"/>
</dbReference>
<reference evidence="4 6" key="2">
    <citation type="submission" date="2016-11" db="EMBL/GenBank/DDBJ databases">
        <title>Description of two novel members of the family Erysipelotrichaceae: Ileibacterium lipovorans gen. nov., sp. nov. and Dubosiella newyorkensis, gen. nov., sp. nov.</title>
        <authorList>
            <person name="Cox L.M."/>
            <person name="Sohn J."/>
            <person name="Tyrrell K.L."/>
            <person name="Citron D.M."/>
            <person name="Lawson P.A."/>
            <person name="Patel N.B."/>
            <person name="Iizumi T."/>
            <person name="Perez-Perez G.I."/>
            <person name="Goldstein E.J."/>
            <person name="Blaser M.J."/>
        </authorList>
    </citation>
    <scope>NUCLEOTIDE SEQUENCE [LARGE SCALE GENOMIC DNA]</scope>
    <source>
        <strain evidence="4 6">NYU-BL-K8</strain>
    </source>
</reference>
<evidence type="ECO:0000313" key="3">
    <source>
        <dbReference type="EMBL" id="AMK55411.1"/>
    </source>
</evidence>
<keyword evidence="2" id="KW-0472">Membrane</keyword>
<dbReference type="GeneID" id="78478839"/>
<keyword evidence="2" id="KW-0812">Transmembrane</keyword>
<accession>A0A140DXN4</accession>
<feature type="transmembrane region" description="Helical" evidence="2">
    <location>
        <begin position="6"/>
        <end position="39"/>
    </location>
</feature>
<name>A0A140DXN4_9FIRM</name>
<keyword evidence="2" id="KW-1133">Transmembrane helix</keyword>
<evidence type="ECO:0000313" key="4">
    <source>
        <dbReference type="EMBL" id="OLU44575.1"/>
    </source>
</evidence>
<dbReference type="RefSeq" id="WP_067559024.1">
    <property type="nucleotide sequence ID" value="NZ_CAKOCV010000020.1"/>
</dbReference>
<dbReference type="KEGG" id="fro:AALO17_22770"/>
<dbReference type="Proteomes" id="UP000186758">
    <property type="component" value="Unassembled WGS sequence"/>
</dbReference>
<feature type="compositionally biased region" description="Basic and acidic residues" evidence="1">
    <location>
        <begin position="97"/>
        <end position="107"/>
    </location>
</feature>
<dbReference type="AlphaFoldDB" id="A0A140DXN4"/>
<feature type="compositionally biased region" description="Basic and acidic residues" evidence="1">
    <location>
        <begin position="78"/>
        <end position="89"/>
    </location>
</feature>
<feature type="region of interest" description="Disordered" evidence="1">
    <location>
        <begin position="69"/>
        <end position="107"/>
    </location>
</feature>